<evidence type="ECO:0000313" key="3">
    <source>
        <dbReference type="EMBL" id="CAF5196963.1"/>
    </source>
</evidence>
<sequence>MLQIVIFLSKFDDVTLKLIETPMNLRVHIYDATSGRIWGQFDLRDHLSFPTSVCVNDRHELYVSDNESHFVRVFDYNGQHLKNIGAGISYPIACRINQPRRELIVVDNHENFNVTTYDYDGNKKYSHYSVRFRL</sequence>
<dbReference type="Proteomes" id="UP000676336">
    <property type="component" value="Unassembled WGS sequence"/>
</dbReference>
<evidence type="ECO:0000256" key="1">
    <source>
        <dbReference type="ARBA" id="ARBA00022737"/>
    </source>
</evidence>
<comment type="caution">
    <text evidence="3">The sequence shown here is derived from an EMBL/GenBank/DDBJ whole genome shotgun (WGS) entry which is preliminary data.</text>
</comment>
<dbReference type="InterPro" id="IPR011042">
    <property type="entry name" value="6-blade_b-propeller_TolB-like"/>
</dbReference>
<dbReference type="Pfam" id="PF01436">
    <property type="entry name" value="NHL"/>
    <property type="match status" value="1"/>
</dbReference>
<keyword evidence="1" id="KW-0677">Repeat</keyword>
<gene>
    <name evidence="3" type="ORF">SMN809_LOCUS74341</name>
</gene>
<dbReference type="Gene3D" id="2.120.10.30">
    <property type="entry name" value="TolB, C-terminal domain"/>
    <property type="match status" value="1"/>
</dbReference>
<organism evidence="3 4">
    <name type="scientific">Rotaria magnacalcarata</name>
    <dbReference type="NCBI Taxonomy" id="392030"/>
    <lineage>
        <taxon>Eukaryota</taxon>
        <taxon>Metazoa</taxon>
        <taxon>Spiralia</taxon>
        <taxon>Gnathifera</taxon>
        <taxon>Rotifera</taxon>
        <taxon>Eurotatoria</taxon>
        <taxon>Bdelloidea</taxon>
        <taxon>Philodinida</taxon>
        <taxon>Philodinidae</taxon>
        <taxon>Rotaria</taxon>
    </lineage>
</organism>
<evidence type="ECO:0000256" key="2">
    <source>
        <dbReference type="PROSITE-ProRule" id="PRU00504"/>
    </source>
</evidence>
<proteinExistence type="predicted"/>
<feature type="repeat" description="NHL" evidence="2">
    <location>
        <begin position="46"/>
        <end position="77"/>
    </location>
</feature>
<protein>
    <submittedName>
        <fullName evidence="3">Uncharacterized protein</fullName>
    </submittedName>
</protein>
<name>A0A8S3IEW3_9BILA</name>
<dbReference type="InterPro" id="IPR001258">
    <property type="entry name" value="NHL_repeat"/>
</dbReference>
<reference evidence="3" key="1">
    <citation type="submission" date="2021-02" db="EMBL/GenBank/DDBJ databases">
        <authorList>
            <person name="Nowell W R."/>
        </authorList>
    </citation>
    <scope>NUCLEOTIDE SEQUENCE</scope>
</reference>
<dbReference type="SUPFAM" id="SSF101898">
    <property type="entry name" value="NHL repeat"/>
    <property type="match status" value="1"/>
</dbReference>
<evidence type="ECO:0000313" key="4">
    <source>
        <dbReference type="Proteomes" id="UP000676336"/>
    </source>
</evidence>
<dbReference type="AlphaFoldDB" id="A0A8S3IEW3"/>
<dbReference type="PROSITE" id="PS51125">
    <property type="entry name" value="NHL"/>
    <property type="match status" value="1"/>
</dbReference>
<dbReference type="EMBL" id="CAJOBI010329951">
    <property type="protein sequence ID" value="CAF5196963.1"/>
    <property type="molecule type" value="Genomic_DNA"/>
</dbReference>
<accession>A0A8S3IEW3</accession>